<gene>
    <name evidence="1" type="ORF">HNQ61_005346</name>
</gene>
<accession>A0A841H5Z1</accession>
<organism evidence="1 2">
    <name type="scientific">Longimicrobium terrae</name>
    <dbReference type="NCBI Taxonomy" id="1639882"/>
    <lineage>
        <taxon>Bacteria</taxon>
        <taxon>Pseudomonadati</taxon>
        <taxon>Gemmatimonadota</taxon>
        <taxon>Longimicrobiia</taxon>
        <taxon>Longimicrobiales</taxon>
        <taxon>Longimicrobiaceae</taxon>
        <taxon>Longimicrobium</taxon>
    </lineage>
</organism>
<sequence length="180" mass="19722">MSGSGRVFLCTAAVAVAGALACADPPPRNAAGIAGVGCYALVRRDSPTVSVARMMPDTVELDSAAQLNPDGRPHPRWPLKLHPVSHRRDIRVDTINTQAGPKLLPEPDWDRNFAMMGWRFTPARSVDAVLHQNMGPSWELHFRITGDSLRGRAEYYDDGPYTFTIPLIGRPVPCRPRTAP</sequence>
<evidence type="ECO:0008006" key="3">
    <source>
        <dbReference type="Google" id="ProtNLM"/>
    </source>
</evidence>
<dbReference type="EMBL" id="JACHIA010000027">
    <property type="protein sequence ID" value="MBB6073675.1"/>
    <property type="molecule type" value="Genomic_DNA"/>
</dbReference>
<dbReference type="RefSeq" id="WP_170035262.1">
    <property type="nucleotide sequence ID" value="NZ_JABDTL010000001.1"/>
</dbReference>
<evidence type="ECO:0000313" key="2">
    <source>
        <dbReference type="Proteomes" id="UP000582837"/>
    </source>
</evidence>
<comment type="caution">
    <text evidence="1">The sequence shown here is derived from an EMBL/GenBank/DDBJ whole genome shotgun (WGS) entry which is preliminary data.</text>
</comment>
<reference evidence="1 2" key="1">
    <citation type="submission" date="2020-08" db="EMBL/GenBank/DDBJ databases">
        <title>Genomic Encyclopedia of Type Strains, Phase IV (KMG-IV): sequencing the most valuable type-strain genomes for metagenomic binning, comparative biology and taxonomic classification.</title>
        <authorList>
            <person name="Goeker M."/>
        </authorList>
    </citation>
    <scope>NUCLEOTIDE SEQUENCE [LARGE SCALE GENOMIC DNA]</scope>
    <source>
        <strain evidence="1 2">DSM 29007</strain>
    </source>
</reference>
<keyword evidence="2" id="KW-1185">Reference proteome</keyword>
<name>A0A841H5Z1_9BACT</name>
<dbReference type="PROSITE" id="PS51257">
    <property type="entry name" value="PROKAR_LIPOPROTEIN"/>
    <property type="match status" value="1"/>
</dbReference>
<proteinExistence type="predicted"/>
<evidence type="ECO:0000313" key="1">
    <source>
        <dbReference type="EMBL" id="MBB6073675.1"/>
    </source>
</evidence>
<dbReference type="AlphaFoldDB" id="A0A841H5Z1"/>
<protein>
    <recommendedName>
        <fullName evidence="3">Lipoprotein</fullName>
    </recommendedName>
</protein>
<dbReference type="Proteomes" id="UP000582837">
    <property type="component" value="Unassembled WGS sequence"/>
</dbReference>